<accession>M8AG01</accession>
<protein>
    <submittedName>
        <fullName evidence="1">Uncharacterized protein</fullName>
    </submittedName>
</protein>
<dbReference type="AlphaFoldDB" id="M8AG01"/>
<dbReference type="eggNOG" id="KOG4391">
    <property type="taxonomic scope" value="Eukaryota"/>
</dbReference>
<sequence>MVGWLKALVYGAGGMAVVGLAALVALQERLVYVPVLPGLPRAYPINPSRFRLIYEDVWLRAADGVRLHSWFLRHSATCRGKDHPVPDPPQPLPVRKRSYSLDIVL</sequence>
<name>M8AG01_TRIUA</name>
<gene>
    <name evidence="1" type="ORF">TRIUR3_25868</name>
</gene>
<reference evidence="1" key="1">
    <citation type="journal article" date="2013" name="Nature">
        <title>Draft genome of the wheat A-genome progenitor Triticum urartu.</title>
        <authorList>
            <person name="Ling H.Q."/>
            <person name="Zhao S."/>
            <person name="Liu D."/>
            <person name="Wang J."/>
            <person name="Sun H."/>
            <person name="Zhang C."/>
            <person name="Fan H."/>
            <person name="Li D."/>
            <person name="Dong L."/>
            <person name="Tao Y."/>
            <person name="Gao C."/>
            <person name="Wu H."/>
            <person name="Li Y."/>
            <person name="Cui Y."/>
            <person name="Guo X."/>
            <person name="Zheng S."/>
            <person name="Wang B."/>
            <person name="Yu K."/>
            <person name="Liang Q."/>
            <person name="Yang W."/>
            <person name="Lou X."/>
            <person name="Chen J."/>
            <person name="Feng M."/>
            <person name="Jian J."/>
            <person name="Zhang X."/>
            <person name="Luo G."/>
            <person name="Jiang Y."/>
            <person name="Liu J."/>
            <person name="Wang Z."/>
            <person name="Sha Y."/>
            <person name="Zhang B."/>
            <person name="Wu H."/>
            <person name="Tang D."/>
            <person name="Shen Q."/>
            <person name="Xue P."/>
            <person name="Zou S."/>
            <person name="Wang X."/>
            <person name="Liu X."/>
            <person name="Wang F."/>
            <person name="Yang Y."/>
            <person name="An X."/>
            <person name="Dong Z."/>
            <person name="Zhang K."/>
            <person name="Zhang X."/>
            <person name="Luo M.C."/>
            <person name="Dvorak J."/>
            <person name="Tong Y."/>
            <person name="Wang J."/>
            <person name="Yang H."/>
            <person name="Li Z."/>
            <person name="Wang D."/>
            <person name="Zhang A."/>
            <person name="Wang J."/>
        </authorList>
    </citation>
    <scope>NUCLEOTIDE SEQUENCE</scope>
</reference>
<proteinExistence type="predicted"/>
<evidence type="ECO:0000313" key="1">
    <source>
        <dbReference type="EMBL" id="EMS59569.1"/>
    </source>
</evidence>
<dbReference type="STRING" id="4572.M8AG01"/>
<organism evidence="1">
    <name type="scientific">Triticum urartu</name>
    <name type="common">Red wild einkorn</name>
    <name type="synonym">Crithodium urartu</name>
    <dbReference type="NCBI Taxonomy" id="4572"/>
    <lineage>
        <taxon>Eukaryota</taxon>
        <taxon>Viridiplantae</taxon>
        <taxon>Streptophyta</taxon>
        <taxon>Embryophyta</taxon>
        <taxon>Tracheophyta</taxon>
        <taxon>Spermatophyta</taxon>
        <taxon>Magnoliopsida</taxon>
        <taxon>Liliopsida</taxon>
        <taxon>Poales</taxon>
        <taxon>Poaceae</taxon>
        <taxon>BOP clade</taxon>
        <taxon>Pooideae</taxon>
        <taxon>Triticodae</taxon>
        <taxon>Triticeae</taxon>
        <taxon>Triticinae</taxon>
        <taxon>Triticum</taxon>
    </lineage>
</organism>
<dbReference type="EMBL" id="KD119064">
    <property type="protein sequence ID" value="EMS59569.1"/>
    <property type="molecule type" value="Genomic_DNA"/>
</dbReference>